<feature type="transmembrane region" description="Helical" evidence="1">
    <location>
        <begin position="294"/>
        <end position="313"/>
    </location>
</feature>
<feature type="transmembrane region" description="Helical" evidence="1">
    <location>
        <begin position="163"/>
        <end position="185"/>
    </location>
</feature>
<comment type="caution">
    <text evidence="2">The sequence shown here is derived from an EMBL/GenBank/DDBJ whole genome shotgun (WGS) entry which is preliminary data.</text>
</comment>
<dbReference type="AlphaFoldDB" id="A0A1F6M9T7"/>
<feature type="transmembrane region" description="Helical" evidence="1">
    <location>
        <begin position="261"/>
        <end position="282"/>
    </location>
</feature>
<feature type="transmembrane region" description="Helical" evidence="1">
    <location>
        <begin position="108"/>
        <end position="126"/>
    </location>
</feature>
<dbReference type="Proteomes" id="UP000176413">
    <property type="component" value="Unassembled WGS sequence"/>
</dbReference>
<evidence type="ECO:0000313" key="2">
    <source>
        <dbReference type="EMBL" id="OGH68385.1"/>
    </source>
</evidence>
<dbReference type="EMBL" id="MFQA01000045">
    <property type="protein sequence ID" value="OGH68385.1"/>
    <property type="molecule type" value="Genomic_DNA"/>
</dbReference>
<sequence length="512" mass="57909">MFGKLKQAIVSPTALFFGIAITLSLPAFLKYPGTDQGVFLYTAERLLHGDLLYRDVWDHKGPVLYLFEILALLVGRSSYWGVGIISFFITFFLLLAHYTLLKKYVSRSVACLGTLGVGCLLGYWLRGGNVPSFYALFLESFLLLLACNSFTKKTFFAAGVLQGLLFFIKPTFVGMGTAILVYWAYLLRKDIPKLISAYGWSLAGFVSIAAPIVGYFFYHHSLGLFFDTYLIFNFSHATTSLDEAVDSTSLLARWVAFAHHIFLSPILLTSFLGWLGVVYVFLKKRLLESIRPLTFLAIILFPIEVFLSNFTLYKPFYHYQITVILPILLIATIAIVASRITIPHELIKRYAFLPITIIAIIFLALGIPRIRTHVQTIFSEQQPLREIVDYIKSNSNPDDSILVWGSKATLNFMSARKAPSRYSYMSPIFFIPHVHAKNMMLEFTEDVTEKRPKLIIDAMPGGMYSLERGAGLEACEQSNARCSLKNFYIFVSDNYTQTTSIGNFVIYVRKTL</sequence>
<name>A0A1F6M9T7_9BACT</name>
<keyword evidence="1" id="KW-0812">Transmembrane</keyword>
<reference evidence="2 3" key="1">
    <citation type="journal article" date="2016" name="Nat. Commun.">
        <title>Thousands of microbial genomes shed light on interconnected biogeochemical processes in an aquifer system.</title>
        <authorList>
            <person name="Anantharaman K."/>
            <person name="Brown C.T."/>
            <person name="Hug L.A."/>
            <person name="Sharon I."/>
            <person name="Castelle C.J."/>
            <person name="Probst A.J."/>
            <person name="Thomas B.C."/>
            <person name="Singh A."/>
            <person name="Wilkins M.J."/>
            <person name="Karaoz U."/>
            <person name="Brodie E.L."/>
            <person name="Williams K.H."/>
            <person name="Hubbard S.S."/>
            <person name="Banfield J.F."/>
        </authorList>
    </citation>
    <scope>NUCLEOTIDE SEQUENCE [LARGE SCALE GENOMIC DNA]</scope>
</reference>
<protein>
    <recommendedName>
        <fullName evidence="4">Glycosyltransferase RgtA/B/C/D-like domain-containing protein</fullName>
    </recommendedName>
</protein>
<feature type="transmembrane region" description="Helical" evidence="1">
    <location>
        <begin position="319"/>
        <end position="338"/>
    </location>
</feature>
<evidence type="ECO:0000256" key="1">
    <source>
        <dbReference type="SAM" id="Phobius"/>
    </source>
</evidence>
<feature type="transmembrane region" description="Helical" evidence="1">
    <location>
        <begin position="350"/>
        <end position="367"/>
    </location>
</feature>
<evidence type="ECO:0000313" key="3">
    <source>
        <dbReference type="Proteomes" id="UP000176413"/>
    </source>
</evidence>
<proteinExistence type="predicted"/>
<feature type="transmembrane region" description="Helical" evidence="1">
    <location>
        <begin position="79"/>
        <end position="101"/>
    </location>
</feature>
<keyword evidence="1" id="KW-1133">Transmembrane helix</keyword>
<keyword evidence="1" id="KW-0472">Membrane</keyword>
<organism evidence="2 3">
    <name type="scientific">Candidatus Magasanikbacteria bacterium RIFCSPHIGHO2_02_FULL_45_10</name>
    <dbReference type="NCBI Taxonomy" id="1798679"/>
    <lineage>
        <taxon>Bacteria</taxon>
        <taxon>Candidatus Magasanikiibacteriota</taxon>
    </lineage>
</organism>
<feature type="transmembrane region" description="Helical" evidence="1">
    <location>
        <begin position="9"/>
        <end position="29"/>
    </location>
</feature>
<gene>
    <name evidence="2" type="ORF">A3D53_02890</name>
</gene>
<evidence type="ECO:0008006" key="4">
    <source>
        <dbReference type="Google" id="ProtNLM"/>
    </source>
</evidence>
<feature type="transmembrane region" description="Helical" evidence="1">
    <location>
        <begin position="197"/>
        <end position="217"/>
    </location>
</feature>
<accession>A0A1F6M9T7</accession>